<organism evidence="4 5">
    <name type="scientific">Rhipicephalus sanguineus</name>
    <name type="common">Brown dog tick</name>
    <name type="synonym">Ixodes sanguineus</name>
    <dbReference type="NCBI Taxonomy" id="34632"/>
    <lineage>
        <taxon>Eukaryota</taxon>
        <taxon>Metazoa</taxon>
        <taxon>Ecdysozoa</taxon>
        <taxon>Arthropoda</taxon>
        <taxon>Chelicerata</taxon>
        <taxon>Arachnida</taxon>
        <taxon>Acari</taxon>
        <taxon>Parasitiformes</taxon>
        <taxon>Ixodida</taxon>
        <taxon>Ixodoidea</taxon>
        <taxon>Ixodidae</taxon>
        <taxon>Rhipicephalinae</taxon>
        <taxon>Rhipicephalus</taxon>
        <taxon>Rhipicephalus</taxon>
    </lineage>
</organism>
<feature type="compositionally biased region" description="Basic and acidic residues" evidence="2">
    <location>
        <begin position="307"/>
        <end position="343"/>
    </location>
</feature>
<feature type="compositionally biased region" description="Basic residues" evidence="2">
    <location>
        <begin position="348"/>
        <end position="376"/>
    </location>
</feature>
<feature type="region of interest" description="Disordered" evidence="2">
    <location>
        <begin position="1"/>
        <end position="57"/>
    </location>
</feature>
<dbReference type="InterPro" id="IPR036875">
    <property type="entry name" value="Znf_CCHC_sf"/>
</dbReference>
<sequence>MEYHVSGEDIDPEEITPDQGWQTASSRRALTQKVDSKPTPPNGALKHGGNKPCDSENVKNKIIRASRMPQLPKDDIRIIIRPRGGLNIAKLGPTIVADAIAVSAGISPVEQHADTLCPNSKQNILVASTPRRDNANRYVRIKEIRIADKTYEVSAYEAAPYSTCKGVIRGIPVQDSSADIDAKIVNDRNPLALAAKRIGSTTAVIVAFDGHRVPNFVRYGSVLLQCTLYRRQIDICYACGRLGHRADVCPNPGDVICRGCGAPNPDREHRCTPKCKLCGGDHLTADKACKERYNIPYVVRRRRWERARSTRDGNDDLDARYKPNAATHDDEPSEHATDDRSDGNRSQSRSRGRSKSRSRRASRSRSRPRAPSRSTRRGAPNGSASRSRSGSRPGSLSGSRSGSCPGRSGFHGQRSSSPSAPSPASNANNKRGALTWADTVRSKGQATAQSPWCSRRKQNRDPHVISVGSCVATLAPRRGLSQQIMGAAFRCDVGHYDDHGQLYIVDRVKDLIKCMDQQVAPAELEDLADAPSIRAPSGRGRRAAPSDGGGAQSLRRAHRRGARHVCR</sequence>
<gene>
    <name evidence="4" type="ORF">HPB52_008514</name>
</gene>
<reference evidence="4" key="1">
    <citation type="journal article" date="2020" name="Cell">
        <title>Large-Scale Comparative Analyses of Tick Genomes Elucidate Their Genetic Diversity and Vector Capacities.</title>
        <authorList>
            <consortium name="Tick Genome and Microbiome Consortium (TIGMIC)"/>
            <person name="Jia N."/>
            <person name="Wang J."/>
            <person name="Shi W."/>
            <person name="Du L."/>
            <person name="Sun Y."/>
            <person name="Zhan W."/>
            <person name="Jiang J.F."/>
            <person name="Wang Q."/>
            <person name="Zhang B."/>
            <person name="Ji P."/>
            <person name="Bell-Sakyi L."/>
            <person name="Cui X.M."/>
            <person name="Yuan T.T."/>
            <person name="Jiang B.G."/>
            <person name="Yang W.F."/>
            <person name="Lam T.T."/>
            <person name="Chang Q.C."/>
            <person name="Ding S.J."/>
            <person name="Wang X.J."/>
            <person name="Zhu J.G."/>
            <person name="Ruan X.D."/>
            <person name="Zhao L."/>
            <person name="Wei J.T."/>
            <person name="Ye R.Z."/>
            <person name="Que T.C."/>
            <person name="Du C.H."/>
            <person name="Zhou Y.H."/>
            <person name="Cheng J.X."/>
            <person name="Dai P.F."/>
            <person name="Guo W.B."/>
            <person name="Han X.H."/>
            <person name="Huang E.J."/>
            <person name="Li L.F."/>
            <person name="Wei W."/>
            <person name="Gao Y.C."/>
            <person name="Liu J.Z."/>
            <person name="Shao H.Z."/>
            <person name="Wang X."/>
            <person name="Wang C.C."/>
            <person name="Yang T.C."/>
            <person name="Huo Q.B."/>
            <person name="Li W."/>
            <person name="Chen H.Y."/>
            <person name="Chen S.E."/>
            <person name="Zhou L.G."/>
            <person name="Ni X.B."/>
            <person name="Tian J.H."/>
            <person name="Sheng Y."/>
            <person name="Liu T."/>
            <person name="Pan Y.S."/>
            <person name="Xia L.Y."/>
            <person name="Li J."/>
            <person name="Zhao F."/>
            <person name="Cao W.C."/>
        </authorList>
    </citation>
    <scope>NUCLEOTIDE SEQUENCE</scope>
    <source>
        <strain evidence="4">Rsan-2018</strain>
    </source>
</reference>
<dbReference type="AlphaFoldDB" id="A0A9D4T8W5"/>
<dbReference type="InterPro" id="IPR001878">
    <property type="entry name" value="Znf_CCHC"/>
</dbReference>
<dbReference type="SUPFAM" id="SSF56801">
    <property type="entry name" value="Acetyl-CoA synthetase-like"/>
    <property type="match status" value="1"/>
</dbReference>
<reference evidence="4" key="2">
    <citation type="submission" date="2021-09" db="EMBL/GenBank/DDBJ databases">
        <authorList>
            <person name="Jia N."/>
            <person name="Wang J."/>
            <person name="Shi W."/>
            <person name="Du L."/>
            <person name="Sun Y."/>
            <person name="Zhan W."/>
            <person name="Jiang J."/>
            <person name="Wang Q."/>
            <person name="Zhang B."/>
            <person name="Ji P."/>
            <person name="Sakyi L.B."/>
            <person name="Cui X."/>
            <person name="Yuan T."/>
            <person name="Jiang B."/>
            <person name="Yang W."/>
            <person name="Lam T.T.-Y."/>
            <person name="Chang Q."/>
            <person name="Ding S."/>
            <person name="Wang X."/>
            <person name="Zhu J."/>
            <person name="Ruan X."/>
            <person name="Zhao L."/>
            <person name="Wei J."/>
            <person name="Que T."/>
            <person name="Du C."/>
            <person name="Cheng J."/>
            <person name="Dai P."/>
            <person name="Han X."/>
            <person name="Huang E."/>
            <person name="Gao Y."/>
            <person name="Liu J."/>
            <person name="Shao H."/>
            <person name="Ye R."/>
            <person name="Li L."/>
            <person name="Wei W."/>
            <person name="Wang X."/>
            <person name="Wang C."/>
            <person name="Huo Q."/>
            <person name="Li W."/>
            <person name="Guo W."/>
            <person name="Chen H."/>
            <person name="Chen S."/>
            <person name="Zhou L."/>
            <person name="Zhou L."/>
            <person name="Ni X."/>
            <person name="Tian J."/>
            <person name="Zhou Y."/>
            <person name="Sheng Y."/>
            <person name="Liu T."/>
            <person name="Pan Y."/>
            <person name="Xia L."/>
            <person name="Li J."/>
            <person name="Zhao F."/>
            <person name="Cao W."/>
        </authorList>
    </citation>
    <scope>NUCLEOTIDE SEQUENCE</scope>
    <source>
        <strain evidence="4">Rsan-2018</strain>
        <tissue evidence="4">Larvae</tissue>
    </source>
</reference>
<feature type="compositionally biased region" description="Low complexity" evidence="2">
    <location>
        <begin position="531"/>
        <end position="546"/>
    </location>
</feature>
<protein>
    <recommendedName>
        <fullName evidence="3">CCHC-type domain-containing protein</fullName>
    </recommendedName>
</protein>
<keyword evidence="1" id="KW-0479">Metal-binding</keyword>
<evidence type="ECO:0000313" key="5">
    <source>
        <dbReference type="Proteomes" id="UP000821837"/>
    </source>
</evidence>
<dbReference type="SUPFAM" id="SSF57756">
    <property type="entry name" value="Retrovirus zinc finger-like domains"/>
    <property type="match status" value="1"/>
</dbReference>
<evidence type="ECO:0000256" key="1">
    <source>
        <dbReference type="PROSITE-ProRule" id="PRU00047"/>
    </source>
</evidence>
<feature type="compositionally biased region" description="Low complexity" evidence="2">
    <location>
        <begin position="377"/>
        <end position="408"/>
    </location>
</feature>
<dbReference type="GO" id="GO:0003676">
    <property type="term" value="F:nucleic acid binding"/>
    <property type="evidence" value="ECO:0007669"/>
    <property type="project" value="InterPro"/>
</dbReference>
<proteinExistence type="predicted"/>
<dbReference type="VEuPathDB" id="VectorBase:RSAN_050886"/>
<feature type="domain" description="CCHC-type" evidence="3">
    <location>
        <begin position="236"/>
        <end position="251"/>
    </location>
</feature>
<feature type="compositionally biased region" description="Basic residues" evidence="2">
    <location>
        <begin position="555"/>
        <end position="567"/>
    </location>
</feature>
<feature type="region of interest" description="Disordered" evidence="2">
    <location>
        <begin position="528"/>
        <end position="567"/>
    </location>
</feature>
<feature type="region of interest" description="Disordered" evidence="2">
    <location>
        <begin position="307"/>
        <end position="430"/>
    </location>
</feature>
<dbReference type="Proteomes" id="UP000821837">
    <property type="component" value="Chromosome 1"/>
</dbReference>
<name>A0A9D4T8W5_RHISA</name>
<accession>A0A9D4T8W5</accession>
<feature type="compositionally biased region" description="Polar residues" evidence="2">
    <location>
        <begin position="19"/>
        <end position="29"/>
    </location>
</feature>
<dbReference type="EMBL" id="JABSTV010001245">
    <property type="protein sequence ID" value="KAH7982981.1"/>
    <property type="molecule type" value="Genomic_DNA"/>
</dbReference>
<keyword evidence="5" id="KW-1185">Reference proteome</keyword>
<feature type="compositionally biased region" description="Low complexity" evidence="2">
    <location>
        <begin position="415"/>
        <end position="429"/>
    </location>
</feature>
<evidence type="ECO:0000256" key="2">
    <source>
        <dbReference type="SAM" id="MobiDB-lite"/>
    </source>
</evidence>
<dbReference type="PROSITE" id="PS50158">
    <property type="entry name" value="ZF_CCHC"/>
    <property type="match status" value="1"/>
</dbReference>
<evidence type="ECO:0000313" key="4">
    <source>
        <dbReference type="EMBL" id="KAH7982981.1"/>
    </source>
</evidence>
<evidence type="ECO:0000259" key="3">
    <source>
        <dbReference type="PROSITE" id="PS50158"/>
    </source>
</evidence>
<dbReference type="GO" id="GO:0008270">
    <property type="term" value="F:zinc ion binding"/>
    <property type="evidence" value="ECO:0007669"/>
    <property type="project" value="UniProtKB-KW"/>
</dbReference>
<comment type="caution">
    <text evidence="4">The sequence shown here is derived from an EMBL/GenBank/DDBJ whole genome shotgun (WGS) entry which is preliminary data.</text>
</comment>
<keyword evidence="1" id="KW-0863">Zinc-finger</keyword>
<keyword evidence="1" id="KW-0862">Zinc</keyword>